<dbReference type="GO" id="GO:0005886">
    <property type="term" value="C:plasma membrane"/>
    <property type="evidence" value="ECO:0007669"/>
    <property type="project" value="UniProtKB-SubCell"/>
</dbReference>
<keyword evidence="3 7" id="KW-0808">Transferase</keyword>
<feature type="transmembrane region" description="Helical" evidence="7">
    <location>
        <begin position="45"/>
        <end position="67"/>
    </location>
</feature>
<evidence type="ECO:0000313" key="9">
    <source>
        <dbReference type="Proteomes" id="UP000184423"/>
    </source>
</evidence>
<evidence type="ECO:0000256" key="6">
    <source>
        <dbReference type="ARBA" id="ARBA00023136"/>
    </source>
</evidence>
<reference evidence="9" key="1">
    <citation type="submission" date="2016-11" db="EMBL/GenBank/DDBJ databases">
        <authorList>
            <person name="Varghese N."/>
            <person name="Submissions S."/>
        </authorList>
    </citation>
    <scope>NUCLEOTIDE SEQUENCE [LARGE SCALE GENOMIC DNA]</scope>
    <source>
        <strain evidence="9">DSM 10124</strain>
    </source>
</reference>
<evidence type="ECO:0000256" key="5">
    <source>
        <dbReference type="ARBA" id="ARBA00022989"/>
    </source>
</evidence>
<dbReference type="AlphaFoldDB" id="A0A1M4UKQ7"/>
<comment type="catalytic activity">
    <reaction evidence="7">
        <text>L-cysteinyl-[prolipoprotein] + a 1,2-diacyl-sn-glycero-3-phospho-(1'-sn-glycerol) = an S-1,2-diacyl-sn-glyceryl-L-cysteinyl-[prolipoprotein] + sn-glycerol 1-phosphate + H(+)</text>
        <dbReference type="Rhea" id="RHEA:56712"/>
        <dbReference type="Rhea" id="RHEA-COMP:14679"/>
        <dbReference type="Rhea" id="RHEA-COMP:14680"/>
        <dbReference type="ChEBI" id="CHEBI:15378"/>
        <dbReference type="ChEBI" id="CHEBI:29950"/>
        <dbReference type="ChEBI" id="CHEBI:57685"/>
        <dbReference type="ChEBI" id="CHEBI:64716"/>
        <dbReference type="ChEBI" id="CHEBI:140658"/>
        <dbReference type="EC" id="2.5.1.145"/>
    </reaction>
</comment>
<feature type="transmembrane region" description="Helical" evidence="7">
    <location>
        <begin position="87"/>
        <end position="104"/>
    </location>
</feature>
<evidence type="ECO:0000256" key="1">
    <source>
        <dbReference type="ARBA" id="ARBA00007150"/>
    </source>
</evidence>
<dbReference type="Proteomes" id="UP000184423">
    <property type="component" value="Unassembled WGS sequence"/>
</dbReference>
<dbReference type="NCBIfam" id="TIGR00544">
    <property type="entry name" value="lgt"/>
    <property type="match status" value="1"/>
</dbReference>
<feature type="transmembrane region" description="Helical" evidence="7">
    <location>
        <begin position="13"/>
        <end position="33"/>
    </location>
</feature>
<evidence type="ECO:0000256" key="4">
    <source>
        <dbReference type="ARBA" id="ARBA00022692"/>
    </source>
</evidence>
<keyword evidence="5 7" id="KW-1133">Transmembrane helix</keyword>
<protein>
    <recommendedName>
        <fullName evidence="7">Phosphatidylglycerol--prolipoprotein diacylglyceryl transferase</fullName>
        <ecNumber evidence="7">2.5.1.145</ecNumber>
    </recommendedName>
</protein>
<feature type="transmembrane region" description="Helical" evidence="7">
    <location>
        <begin position="191"/>
        <end position="210"/>
    </location>
</feature>
<feature type="transmembrane region" description="Helical" evidence="7">
    <location>
        <begin position="164"/>
        <end position="185"/>
    </location>
</feature>
<dbReference type="EC" id="2.5.1.145" evidence="7"/>
<keyword evidence="8" id="KW-0449">Lipoprotein</keyword>
<dbReference type="PANTHER" id="PTHR30589:SF0">
    <property type="entry name" value="PHOSPHATIDYLGLYCEROL--PROLIPOPROTEIN DIACYLGLYCERYL TRANSFERASE"/>
    <property type="match status" value="1"/>
</dbReference>
<evidence type="ECO:0000256" key="3">
    <source>
        <dbReference type="ARBA" id="ARBA00022679"/>
    </source>
</evidence>
<dbReference type="Pfam" id="PF01790">
    <property type="entry name" value="LGT"/>
    <property type="match status" value="1"/>
</dbReference>
<dbReference type="GO" id="GO:0008961">
    <property type="term" value="F:phosphatidylglycerol-prolipoprotein diacylglyceryl transferase activity"/>
    <property type="evidence" value="ECO:0007669"/>
    <property type="project" value="UniProtKB-UniRule"/>
</dbReference>
<gene>
    <name evidence="7" type="primary">lgt</name>
    <name evidence="8" type="ORF">SAMN02746091_00678</name>
</gene>
<dbReference type="HAMAP" id="MF_01147">
    <property type="entry name" value="Lgt"/>
    <property type="match status" value="1"/>
</dbReference>
<dbReference type="GO" id="GO:0042158">
    <property type="term" value="P:lipoprotein biosynthetic process"/>
    <property type="evidence" value="ECO:0007669"/>
    <property type="project" value="UniProtKB-UniRule"/>
</dbReference>
<organism evidence="8 9">
    <name type="scientific">Caloramator proteoclasticus DSM 10124</name>
    <dbReference type="NCBI Taxonomy" id="1121262"/>
    <lineage>
        <taxon>Bacteria</taxon>
        <taxon>Bacillati</taxon>
        <taxon>Bacillota</taxon>
        <taxon>Clostridia</taxon>
        <taxon>Eubacteriales</taxon>
        <taxon>Clostridiaceae</taxon>
        <taxon>Caloramator</taxon>
    </lineage>
</organism>
<keyword evidence="2 7" id="KW-1003">Cell membrane</keyword>
<name>A0A1M4UKQ7_9CLOT</name>
<keyword evidence="6 7" id="KW-0472">Membrane</keyword>
<dbReference type="RefSeq" id="WP_027309475.1">
    <property type="nucleotide sequence ID" value="NZ_FQVG01000008.1"/>
</dbReference>
<sequence>MHPILFRIGNITIYSYGFMIAVGILSAVIISMYRARRVGISDDVVLDIAIFGVLGGVIGAKLLFIIAEAPYVIKNPVVLKDMIKGGFVVYGGLIGGVLAAYIYCRKKKVDFLKMFDVAAPAIAVAQGLGRIGCFSAGCCYGKETTSPFGVVFKNSPFAPNGVRLIPTQLISSLGNFLIAAVLFYFSKKAKHNGQVAGLYMILYSVGRFIVEFLRDDPRGNVLFLSTSQFICIFVFIIGVFVYNIHKLKRS</sequence>
<dbReference type="PANTHER" id="PTHR30589">
    <property type="entry name" value="PROLIPOPROTEIN DIACYLGLYCERYL TRANSFERASE"/>
    <property type="match status" value="1"/>
</dbReference>
<comment type="subcellular location">
    <subcellularLocation>
        <location evidence="7">Cell membrane</location>
        <topology evidence="7">Multi-pass membrane protein</topology>
    </subcellularLocation>
</comment>
<evidence type="ECO:0000256" key="7">
    <source>
        <dbReference type="HAMAP-Rule" id="MF_01147"/>
    </source>
</evidence>
<comment type="pathway">
    <text evidence="7">Protein modification; lipoprotein biosynthesis (diacylglyceryl transfer).</text>
</comment>
<dbReference type="InterPro" id="IPR001640">
    <property type="entry name" value="Lgt"/>
</dbReference>
<dbReference type="EMBL" id="FQVG01000008">
    <property type="protein sequence ID" value="SHE57316.1"/>
    <property type="molecule type" value="Genomic_DNA"/>
</dbReference>
<keyword evidence="9" id="KW-1185">Reference proteome</keyword>
<keyword evidence="4 7" id="KW-0812">Transmembrane</keyword>
<dbReference type="NCBIfam" id="NF000778">
    <property type="entry name" value="PRK00052.3-4"/>
    <property type="match status" value="1"/>
</dbReference>
<proteinExistence type="inferred from homology"/>
<comment type="similarity">
    <text evidence="1 7">Belongs to the Lgt family.</text>
</comment>
<evidence type="ECO:0000256" key="2">
    <source>
        <dbReference type="ARBA" id="ARBA00022475"/>
    </source>
</evidence>
<dbReference type="UniPathway" id="UPA00664"/>
<comment type="function">
    <text evidence="7">Catalyzes the transfer of the diacylglyceryl group from phosphatidylglycerol to the sulfhydryl group of the N-terminal cysteine of a prolipoprotein, the first step in the formation of mature lipoproteins.</text>
</comment>
<feature type="binding site" evidence="7">
    <location>
        <position position="130"/>
    </location>
    <ligand>
        <name>a 1,2-diacyl-sn-glycero-3-phospho-(1'-sn-glycerol)</name>
        <dbReference type="ChEBI" id="CHEBI:64716"/>
    </ligand>
</feature>
<evidence type="ECO:0000313" key="8">
    <source>
        <dbReference type="EMBL" id="SHE57316.1"/>
    </source>
</evidence>
<accession>A0A1M4UKQ7</accession>
<feature type="transmembrane region" description="Helical" evidence="7">
    <location>
        <begin position="222"/>
        <end position="244"/>
    </location>
</feature>